<accession>A0A1J8Q0I9</accession>
<sequence>MITVPQNSEIKKTFDGYVESEVILPIVALFNGLRRSSECPDLKYQVKLDSNGKLWSSAATVGSMTQRHSGSDLLETTEVQVSGDITTNTFGFPVIFFFPSLSFQQDVEDGQFSLPMSASLGRALDSLHRRSEGNRVIVTDFYTTVLINHVDEKLTAVECEVAPPPSTVPLRYLLASYIQLPLPSDYLDLDTEDYIITEGAPNNPCFPLPADEEILATRHGHSDFDRYTLVNSQPAVERFFRWKASMQARPKPVLVGTVLQAKSHGFQRRKYFQPRYPIESIPENTLAHLRAVARSTFPQFTQLLDRSQRFSLLLDDELTPSEGTGYARTFSCRIVTVDGQSLSDDVPKKFSVKLFDDSAASIPSHTEYHSLTFWSQNFYTVEDMIHNEIGVYNRLEFAWGSVVPQFYGAHSFTLEDGCILCGILTEYVTPSDTKLEEQSEVAQIAFVKSARHALRVLQYADISQLDWSSEQWIPTPSPCHTASNLTLTCVLIDFSLTAQGDRYKDGHKEDDYGGMADMLNEAGIPADLIRKWFGPREEWDFFCASYVMEQSVR</sequence>
<dbReference type="EMBL" id="LVVM01004136">
    <property type="protein sequence ID" value="OJA13507.1"/>
    <property type="molecule type" value="Genomic_DNA"/>
</dbReference>
<comment type="caution">
    <text evidence="1">The sequence shown here is derived from an EMBL/GenBank/DDBJ whole genome shotgun (WGS) entry which is preliminary data.</text>
</comment>
<name>A0A1J8Q0I9_9AGAM</name>
<dbReference type="OrthoDB" id="3138711at2759"/>
<evidence type="ECO:0000313" key="2">
    <source>
        <dbReference type="Proteomes" id="UP000183567"/>
    </source>
</evidence>
<keyword evidence="2" id="KW-1185">Reference proteome</keyword>
<dbReference type="AlphaFoldDB" id="A0A1J8Q0I9"/>
<organism evidence="1 2">
    <name type="scientific">Rhizopogon vesiculosus</name>
    <dbReference type="NCBI Taxonomy" id="180088"/>
    <lineage>
        <taxon>Eukaryota</taxon>
        <taxon>Fungi</taxon>
        <taxon>Dikarya</taxon>
        <taxon>Basidiomycota</taxon>
        <taxon>Agaricomycotina</taxon>
        <taxon>Agaricomycetes</taxon>
        <taxon>Agaricomycetidae</taxon>
        <taxon>Boletales</taxon>
        <taxon>Suillineae</taxon>
        <taxon>Rhizopogonaceae</taxon>
        <taxon>Rhizopogon</taxon>
    </lineage>
</organism>
<gene>
    <name evidence="1" type="ORF">AZE42_09115</name>
</gene>
<protein>
    <submittedName>
        <fullName evidence="1">Uncharacterized protein</fullName>
    </submittedName>
</protein>
<evidence type="ECO:0000313" key="1">
    <source>
        <dbReference type="EMBL" id="OJA13507.1"/>
    </source>
</evidence>
<dbReference type="Proteomes" id="UP000183567">
    <property type="component" value="Unassembled WGS sequence"/>
</dbReference>
<proteinExistence type="predicted"/>
<reference evidence="1 2" key="1">
    <citation type="submission" date="2016-03" db="EMBL/GenBank/DDBJ databases">
        <title>Comparative genomics of the ectomycorrhizal sister species Rhizopogon vinicolor and Rhizopogon vesiculosus (Basidiomycota: Boletales) reveals a divergence of the mating type B locus.</title>
        <authorList>
            <person name="Mujic A.B."/>
            <person name="Kuo A."/>
            <person name="Tritt A."/>
            <person name="Lipzen A."/>
            <person name="Chen C."/>
            <person name="Johnson J."/>
            <person name="Sharma A."/>
            <person name="Barry K."/>
            <person name="Grigoriev I.V."/>
            <person name="Spatafora J.W."/>
        </authorList>
    </citation>
    <scope>NUCLEOTIDE SEQUENCE [LARGE SCALE GENOMIC DNA]</scope>
    <source>
        <strain evidence="1 2">AM-OR11-056</strain>
    </source>
</reference>